<keyword evidence="2" id="KW-1185">Reference proteome</keyword>
<feature type="non-terminal residue" evidence="1">
    <location>
        <position position="128"/>
    </location>
</feature>
<dbReference type="Proteomes" id="UP001642360">
    <property type="component" value="Unassembled WGS sequence"/>
</dbReference>
<dbReference type="EMBL" id="CAUOFW020004826">
    <property type="protein sequence ID" value="CAK9167401.1"/>
    <property type="molecule type" value="Genomic_DNA"/>
</dbReference>
<dbReference type="AlphaFoldDB" id="A0ABC8THR7"/>
<gene>
    <name evidence="1" type="ORF">ILEXP_LOCUS36668</name>
</gene>
<evidence type="ECO:0000313" key="1">
    <source>
        <dbReference type="EMBL" id="CAK9167401.1"/>
    </source>
</evidence>
<reference evidence="1 2" key="1">
    <citation type="submission" date="2024-02" db="EMBL/GenBank/DDBJ databases">
        <authorList>
            <person name="Vignale AGUSTIN F."/>
            <person name="Sosa J E."/>
            <person name="Modenutti C."/>
        </authorList>
    </citation>
    <scope>NUCLEOTIDE SEQUENCE [LARGE SCALE GENOMIC DNA]</scope>
</reference>
<protein>
    <submittedName>
        <fullName evidence="1">Uncharacterized protein</fullName>
    </submittedName>
</protein>
<proteinExistence type="predicted"/>
<evidence type="ECO:0000313" key="2">
    <source>
        <dbReference type="Proteomes" id="UP001642360"/>
    </source>
</evidence>
<comment type="caution">
    <text evidence="1">The sequence shown here is derived from an EMBL/GenBank/DDBJ whole genome shotgun (WGS) entry which is preliminary data.</text>
</comment>
<organism evidence="1 2">
    <name type="scientific">Ilex paraguariensis</name>
    <name type="common">yerba mate</name>
    <dbReference type="NCBI Taxonomy" id="185542"/>
    <lineage>
        <taxon>Eukaryota</taxon>
        <taxon>Viridiplantae</taxon>
        <taxon>Streptophyta</taxon>
        <taxon>Embryophyta</taxon>
        <taxon>Tracheophyta</taxon>
        <taxon>Spermatophyta</taxon>
        <taxon>Magnoliopsida</taxon>
        <taxon>eudicotyledons</taxon>
        <taxon>Gunneridae</taxon>
        <taxon>Pentapetalae</taxon>
        <taxon>asterids</taxon>
        <taxon>campanulids</taxon>
        <taxon>Aquifoliales</taxon>
        <taxon>Aquifoliaceae</taxon>
        <taxon>Ilex</taxon>
    </lineage>
</organism>
<name>A0ABC8THR7_9AQUA</name>
<accession>A0ABC8THR7</accession>
<sequence length="128" mass="13670">MMFPVPASPLVRIMAAPSRILLRASPRFRATTDKGDPKIVLVDVVFIVGGGEDFGLVDVVDSDGFEDLGFHEVANPGLGHDWDSDGLLDFLDELWVRHAGHASLGPYVGGDSFQGHDRAGAAGFFGYA</sequence>